<comment type="caution">
    <text evidence="9">The sequence shown here is derived from an EMBL/GenBank/DDBJ whole genome shotgun (WGS) entry which is preliminary data.</text>
</comment>
<feature type="transmembrane region" description="Helical" evidence="7">
    <location>
        <begin position="412"/>
        <end position="434"/>
    </location>
</feature>
<evidence type="ECO:0000313" key="10">
    <source>
        <dbReference type="Proteomes" id="UP000324222"/>
    </source>
</evidence>
<feature type="transmembrane region" description="Helical" evidence="7">
    <location>
        <begin position="164"/>
        <end position="183"/>
    </location>
</feature>
<keyword evidence="4 7" id="KW-0812">Transmembrane</keyword>
<feature type="compositionally biased region" description="Polar residues" evidence="8">
    <location>
        <begin position="560"/>
        <end position="573"/>
    </location>
</feature>
<keyword evidence="5 7" id="KW-1133">Transmembrane helix</keyword>
<feature type="compositionally biased region" description="Polar residues" evidence="8">
    <location>
        <begin position="883"/>
        <end position="894"/>
    </location>
</feature>
<evidence type="ECO:0000256" key="7">
    <source>
        <dbReference type="RuleBase" id="RU910716"/>
    </source>
</evidence>
<feature type="transmembrane region" description="Helical" evidence="7">
    <location>
        <begin position="229"/>
        <end position="252"/>
    </location>
</feature>
<feature type="transmembrane region" description="Helical" evidence="7">
    <location>
        <begin position="301"/>
        <end position="332"/>
    </location>
</feature>
<evidence type="ECO:0000256" key="8">
    <source>
        <dbReference type="SAM" id="MobiDB-lite"/>
    </source>
</evidence>
<dbReference type="EMBL" id="VSRR010014379">
    <property type="protein sequence ID" value="MPC56954.1"/>
    <property type="molecule type" value="Genomic_DNA"/>
</dbReference>
<protein>
    <recommendedName>
        <fullName evidence="7">XK-related protein</fullName>
    </recommendedName>
</protein>
<name>A0A5B7GK93_PORTR</name>
<feature type="transmembrane region" description="Helical" evidence="7">
    <location>
        <begin position="130"/>
        <end position="152"/>
    </location>
</feature>
<evidence type="ECO:0000313" key="9">
    <source>
        <dbReference type="EMBL" id="MPC56954.1"/>
    </source>
</evidence>
<keyword evidence="10" id="KW-1185">Reference proteome</keyword>
<sequence length="925" mass="99420">MKVAPAPAQGLHPQPSPNPPTVSGDAARAGAPPPSSTTANTDVNSNSGGGREGSGRWAAAVLLLTHVVELAAMVAATLMHALPLSSSTKAHIRLQEVSHASVDTQHAADAQHPSTLAHEHRHGLWGSSAVFLQVGVGGAPLLLVTTISLVWAVRAQDFSGRATARLLCWLLHLLQASILWRFLKVHLAFDPSDVAELGTLRFVQVHLHTLPFLVVHVAIVVGGGCGPGIVSVLVAAAMVVSAVVTIIVATTVSPSSRPSSLTPPTITQVAHNPVHGSEYSHDAAARVVVAVTTSCVVWTRAVALAALVCLHLFWAAVLVGVHWLAALVWLSLQKELEPTTLGPLRKALRRVFLAYLLLWDWHVFRDDASAFTVCARPRLPAAYYTITAIQNLAITATWYTTWKGTPPVVRTAIFSSLLAAQAVALLLLALSYLYCSSLLPSWPRDKAGGPISAVSLVTAPTKPTTHATSEAPHHNNSYIDFKDVEDCVVAGPDDHLNESVADSQAEVTPFKNLPPMAHSTPRTPLPLKPRLMATHLPPTIFSFSHDILPPRHSKSERSSTDNGSFNSRNTNTLPAHIPPEYDVLHRTHGSFSDSFSSLSCGTIQRPIAGRSRPPADPSGALTPPPVARVAPPSHFSCRNGFCHCKLFDGIEDHCDVEGQEEEEEAKKEVPSLAGLEKAPVNEEVVQQDVSELPLAIQVTSSATTTNALKGLHEGAREARDPTPRVAMVRGMQRFRVVCAACLHAHDPLLTQCHALAVRMEALSFRTPGRLESSEMMLSPDHLRGPSVLGSVAGVLLSRSCMGLGGASSTDYPSDTEITATADTLSSASVESHSTYTTWPVGRGPGMARLLQLHPGSHDYVTAWLRHQQTRDPRMSPPPPHQAPQESSYSTTPESLSHRYRRPRRRLPRHKDPPPLHLLQDLETVV</sequence>
<dbReference type="Proteomes" id="UP000324222">
    <property type="component" value="Unassembled WGS sequence"/>
</dbReference>
<dbReference type="AlphaFoldDB" id="A0A5B7GK93"/>
<evidence type="ECO:0000256" key="5">
    <source>
        <dbReference type="ARBA" id="ARBA00022989"/>
    </source>
</evidence>
<keyword evidence="3" id="KW-1003">Cell membrane</keyword>
<feature type="transmembrane region" description="Helical" evidence="7">
    <location>
        <begin position="57"/>
        <end position="79"/>
    </location>
</feature>
<feature type="transmembrane region" description="Helical" evidence="7">
    <location>
        <begin position="203"/>
        <end position="222"/>
    </location>
</feature>
<dbReference type="PANTHER" id="PTHR16024">
    <property type="entry name" value="XK-RELATED PROTEIN"/>
    <property type="match status" value="1"/>
</dbReference>
<evidence type="ECO:0000256" key="2">
    <source>
        <dbReference type="ARBA" id="ARBA00008789"/>
    </source>
</evidence>
<dbReference type="GO" id="GO:0005886">
    <property type="term" value="C:plasma membrane"/>
    <property type="evidence" value="ECO:0007669"/>
    <property type="project" value="UniProtKB-SubCell"/>
</dbReference>
<dbReference type="InterPro" id="IPR050895">
    <property type="entry name" value="XK-related_scramblase"/>
</dbReference>
<dbReference type="InterPro" id="IPR018629">
    <property type="entry name" value="XK-rel"/>
</dbReference>
<organism evidence="9 10">
    <name type="scientific">Portunus trituberculatus</name>
    <name type="common">Swimming crab</name>
    <name type="synonym">Neptunus trituberculatus</name>
    <dbReference type="NCBI Taxonomy" id="210409"/>
    <lineage>
        <taxon>Eukaryota</taxon>
        <taxon>Metazoa</taxon>
        <taxon>Ecdysozoa</taxon>
        <taxon>Arthropoda</taxon>
        <taxon>Crustacea</taxon>
        <taxon>Multicrustacea</taxon>
        <taxon>Malacostraca</taxon>
        <taxon>Eumalacostraca</taxon>
        <taxon>Eucarida</taxon>
        <taxon>Decapoda</taxon>
        <taxon>Pleocyemata</taxon>
        <taxon>Brachyura</taxon>
        <taxon>Eubrachyura</taxon>
        <taxon>Portunoidea</taxon>
        <taxon>Portunidae</taxon>
        <taxon>Portuninae</taxon>
        <taxon>Portunus</taxon>
    </lineage>
</organism>
<dbReference type="Pfam" id="PF09815">
    <property type="entry name" value="XK-related"/>
    <property type="match status" value="1"/>
</dbReference>
<feature type="region of interest" description="Disordered" evidence="8">
    <location>
        <begin position="546"/>
        <end position="576"/>
    </location>
</feature>
<evidence type="ECO:0000256" key="3">
    <source>
        <dbReference type="ARBA" id="ARBA00022475"/>
    </source>
</evidence>
<evidence type="ECO:0000256" key="6">
    <source>
        <dbReference type="ARBA" id="ARBA00023136"/>
    </source>
</evidence>
<feature type="region of interest" description="Disordered" evidence="8">
    <location>
        <begin position="1"/>
        <end position="52"/>
    </location>
</feature>
<dbReference type="PANTHER" id="PTHR16024:SF28">
    <property type="entry name" value="XK-RELATED PROTEIN"/>
    <property type="match status" value="1"/>
</dbReference>
<proteinExistence type="inferred from homology"/>
<feature type="region of interest" description="Disordered" evidence="8">
    <location>
        <begin position="869"/>
        <end position="925"/>
    </location>
</feature>
<feature type="region of interest" description="Disordered" evidence="8">
    <location>
        <begin position="605"/>
        <end position="627"/>
    </location>
</feature>
<comment type="subcellular location">
    <subcellularLocation>
        <location evidence="1">Cell membrane</location>
        <topology evidence="1">Multi-pass membrane protein</topology>
    </subcellularLocation>
    <subcellularLocation>
        <location evidence="7">Membrane</location>
        <topology evidence="7">Multi-pass membrane protein</topology>
    </subcellularLocation>
</comment>
<evidence type="ECO:0000256" key="4">
    <source>
        <dbReference type="ARBA" id="ARBA00022692"/>
    </source>
</evidence>
<feature type="compositionally biased region" description="Basic residues" evidence="8">
    <location>
        <begin position="897"/>
        <end position="908"/>
    </location>
</feature>
<evidence type="ECO:0000256" key="1">
    <source>
        <dbReference type="ARBA" id="ARBA00004651"/>
    </source>
</evidence>
<reference evidence="9 10" key="1">
    <citation type="submission" date="2019-05" db="EMBL/GenBank/DDBJ databases">
        <title>Another draft genome of Portunus trituberculatus and its Hox gene families provides insights of decapod evolution.</title>
        <authorList>
            <person name="Jeong J.-H."/>
            <person name="Song I."/>
            <person name="Kim S."/>
            <person name="Choi T."/>
            <person name="Kim D."/>
            <person name="Ryu S."/>
            <person name="Kim W."/>
        </authorList>
    </citation>
    <scope>NUCLEOTIDE SEQUENCE [LARGE SCALE GENOMIC DNA]</scope>
    <source>
        <tissue evidence="9">Muscle</tissue>
    </source>
</reference>
<accession>A0A5B7GK93</accession>
<comment type="similarity">
    <text evidence="2 7">Belongs to the XK family.</text>
</comment>
<gene>
    <name evidence="9" type="ORF">E2C01_050922</name>
</gene>
<keyword evidence="6 7" id="KW-0472">Membrane</keyword>